<evidence type="ECO:0000313" key="2">
    <source>
        <dbReference type="Proteomes" id="UP000485058"/>
    </source>
</evidence>
<feature type="non-terminal residue" evidence="1">
    <location>
        <position position="1"/>
    </location>
</feature>
<proteinExistence type="predicted"/>
<evidence type="ECO:0000313" key="1">
    <source>
        <dbReference type="EMBL" id="GFH30804.1"/>
    </source>
</evidence>
<comment type="caution">
    <text evidence="1">The sequence shown here is derived from an EMBL/GenBank/DDBJ whole genome shotgun (WGS) entry which is preliminary data.</text>
</comment>
<protein>
    <submittedName>
        <fullName evidence="1">Uncharacterized protein</fullName>
    </submittedName>
</protein>
<accession>A0A6A0AFG7</accession>
<organism evidence="1 2">
    <name type="scientific">Haematococcus lacustris</name>
    <name type="common">Green alga</name>
    <name type="synonym">Haematococcus pluvialis</name>
    <dbReference type="NCBI Taxonomy" id="44745"/>
    <lineage>
        <taxon>Eukaryota</taxon>
        <taxon>Viridiplantae</taxon>
        <taxon>Chlorophyta</taxon>
        <taxon>core chlorophytes</taxon>
        <taxon>Chlorophyceae</taxon>
        <taxon>CS clade</taxon>
        <taxon>Chlamydomonadales</taxon>
        <taxon>Haematococcaceae</taxon>
        <taxon>Haematococcus</taxon>
    </lineage>
</organism>
<dbReference type="AlphaFoldDB" id="A0A6A0AFG7"/>
<gene>
    <name evidence="1" type="ORF">HaLaN_29724</name>
</gene>
<feature type="non-terminal residue" evidence="1">
    <location>
        <position position="40"/>
    </location>
</feature>
<sequence length="40" mass="4594">MEIELVPPAHSNPQQYTMIKMFNMDGVLVRSALMGLRDME</sequence>
<dbReference type="Proteomes" id="UP000485058">
    <property type="component" value="Unassembled WGS sequence"/>
</dbReference>
<dbReference type="EMBL" id="BLLF01005154">
    <property type="protein sequence ID" value="GFH30804.1"/>
    <property type="molecule type" value="Genomic_DNA"/>
</dbReference>
<keyword evidence="2" id="KW-1185">Reference proteome</keyword>
<reference evidence="1 2" key="1">
    <citation type="submission" date="2020-02" db="EMBL/GenBank/DDBJ databases">
        <title>Draft genome sequence of Haematococcus lacustris strain NIES-144.</title>
        <authorList>
            <person name="Morimoto D."/>
            <person name="Nakagawa S."/>
            <person name="Yoshida T."/>
            <person name="Sawayama S."/>
        </authorList>
    </citation>
    <scope>NUCLEOTIDE SEQUENCE [LARGE SCALE GENOMIC DNA]</scope>
    <source>
        <strain evidence="1 2">NIES-144</strain>
    </source>
</reference>
<name>A0A6A0AFG7_HAELA</name>